<dbReference type="EMBL" id="CAADHY010000032">
    <property type="protein sequence ID" value="VFR33814.1"/>
    <property type="molecule type" value="Genomic_DNA"/>
</dbReference>
<sequence length="68" mass="7478">MNAEQIITAMGGRANVMRITGLTKGRIAQMAKDDHIPRAWMLVFHLMKPRVVPHPDQRAIAFAPGGEG</sequence>
<dbReference type="EMBL" id="CAADIO010000016">
    <property type="protein sequence ID" value="VFR88920.1"/>
    <property type="molecule type" value="Genomic_DNA"/>
</dbReference>
<dbReference type="EMBL" id="CAADIK010000047">
    <property type="protein sequence ID" value="VFR79969.1"/>
    <property type="molecule type" value="Genomic_DNA"/>
</dbReference>
<protein>
    <submittedName>
        <fullName evidence="6">Uncharacterized protein</fullName>
    </submittedName>
</protein>
<evidence type="ECO:0000313" key="5">
    <source>
        <dbReference type="EMBL" id="VFR80209.1"/>
    </source>
</evidence>
<evidence type="ECO:0000313" key="6">
    <source>
        <dbReference type="EMBL" id="VFR88920.1"/>
    </source>
</evidence>
<dbReference type="EMBL" id="CAADII010000030">
    <property type="protein sequence ID" value="VFR54636.1"/>
    <property type="molecule type" value="Genomic_DNA"/>
</dbReference>
<gene>
    <name evidence="1" type="ORF">AMP9_2967</name>
    <name evidence="2" type="ORF">BRI6_3175</name>
    <name evidence="4" type="ORF">BRI9_3237</name>
    <name evidence="5" type="ORF">ISE1_2878</name>
    <name evidence="3" type="ORF">ISE2_2857</name>
    <name evidence="7" type="ORF">IVO3_3232</name>
    <name evidence="6" type="ORF">RAN3_3037</name>
    <name evidence="8" type="ORF">RAN7_3207</name>
</gene>
<dbReference type="AlphaFoldDB" id="A0A484UQC4"/>
<dbReference type="EMBL" id="CAADIP010000051">
    <property type="protein sequence ID" value="VFR96692.1"/>
    <property type="molecule type" value="Genomic_DNA"/>
</dbReference>
<dbReference type="EMBL" id="CAADIZ010000024">
    <property type="protein sequence ID" value="VFS23728.1"/>
    <property type="molecule type" value="Genomic_DNA"/>
</dbReference>
<evidence type="ECO:0000313" key="8">
    <source>
        <dbReference type="EMBL" id="VFS23728.1"/>
    </source>
</evidence>
<evidence type="ECO:0000313" key="1">
    <source>
        <dbReference type="EMBL" id="VFR33814.1"/>
    </source>
</evidence>
<organism evidence="6">
    <name type="scientific">plant metagenome</name>
    <dbReference type="NCBI Taxonomy" id="1297885"/>
    <lineage>
        <taxon>unclassified sequences</taxon>
        <taxon>metagenomes</taxon>
        <taxon>organismal metagenomes</taxon>
    </lineage>
</organism>
<evidence type="ECO:0000313" key="2">
    <source>
        <dbReference type="EMBL" id="VFR54636.1"/>
    </source>
</evidence>
<name>A0A484UQC4_9ZZZZ</name>
<dbReference type="EMBL" id="CAADIN010000006">
    <property type="protein sequence ID" value="VFR79585.1"/>
    <property type="molecule type" value="Genomic_DNA"/>
</dbReference>
<dbReference type="EMBL" id="CAADIM010000017">
    <property type="protein sequence ID" value="VFR80209.1"/>
    <property type="molecule type" value="Genomic_DNA"/>
</dbReference>
<evidence type="ECO:0000313" key="4">
    <source>
        <dbReference type="EMBL" id="VFR79969.1"/>
    </source>
</evidence>
<proteinExistence type="predicted"/>
<evidence type="ECO:0000313" key="7">
    <source>
        <dbReference type="EMBL" id="VFR96692.1"/>
    </source>
</evidence>
<reference evidence="6" key="1">
    <citation type="submission" date="2019-03" db="EMBL/GenBank/DDBJ databases">
        <authorList>
            <person name="Danneels B."/>
        </authorList>
    </citation>
    <scope>NUCLEOTIDE SEQUENCE</scope>
</reference>
<accession>A0A484UQC4</accession>
<evidence type="ECO:0000313" key="3">
    <source>
        <dbReference type="EMBL" id="VFR79585.1"/>
    </source>
</evidence>